<comment type="cofactor">
    <cofactor evidence="12">
        <name>heme</name>
        <dbReference type="ChEBI" id="CHEBI:30413"/>
    </cofactor>
    <text evidence="12">The heme is bound between the two transmembrane subunits.</text>
</comment>
<keyword evidence="5 12" id="KW-0349">Heme</keyword>
<dbReference type="SUPFAM" id="SSF81343">
    <property type="entry name" value="Fumarate reductase respiratory complex transmembrane subunits"/>
    <property type="match status" value="1"/>
</dbReference>
<dbReference type="EMBL" id="FTOA01000003">
    <property type="protein sequence ID" value="SIS75174.1"/>
    <property type="molecule type" value="Genomic_DNA"/>
</dbReference>
<keyword evidence="10 13" id="KW-0472">Membrane</keyword>
<evidence type="ECO:0000256" key="7">
    <source>
        <dbReference type="ARBA" id="ARBA00022723"/>
    </source>
</evidence>
<evidence type="ECO:0000256" key="2">
    <source>
        <dbReference type="ARBA" id="ARBA00004141"/>
    </source>
</evidence>
<dbReference type="InterPro" id="IPR018495">
    <property type="entry name" value="Succ_DH_cyt_bsu_CS"/>
</dbReference>
<dbReference type="PROSITE" id="PS01000">
    <property type="entry name" value="SDH_CYT_1"/>
    <property type="match status" value="1"/>
</dbReference>
<comment type="function">
    <text evidence="1">Membrane-anchoring subunit of succinate dehydrogenase (SDH).</text>
</comment>
<dbReference type="GO" id="GO:0009055">
    <property type="term" value="F:electron transfer activity"/>
    <property type="evidence" value="ECO:0007669"/>
    <property type="project" value="InterPro"/>
</dbReference>
<evidence type="ECO:0000256" key="11">
    <source>
        <dbReference type="ARBA" id="ARBA00025912"/>
    </source>
</evidence>
<feature type="transmembrane region" description="Helical" evidence="13">
    <location>
        <begin position="74"/>
        <end position="95"/>
    </location>
</feature>
<keyword evidence="7 12" id="KW-0479">Metal-binding</keyword>
<keyword evidence="9 12" id="KW-0408">Iron</keyword>
<dbReference type="InterPro" id="IPR000701">
    <property type="entry name" value="SuccDH_FuR_B_TM-su"/>
</dbReference>
<comment type="subcellular location">
    <subcellularLocation>
        <location evidence="2">Membrane</location>
        <topology evidence="2">Multi-pass membrane protein</topology>
    </subcellularLocation>
</comment>
<evidence type="ECO:0000256" key="12">
    <source>
        <dbReference type="PIRSR" id="PIRSR000178-1"/>
    </source>
</evidence>
<dbReference type="InterPro" id="IPR014314">
    <property type="entry name" value="Succ_DH_cytb556"/>
</dbReference>
<dbReference type="AlphaFoldDB" id="A0A1N7LN09"/>
<dbReference type="GO" id="GO:0006099">
    <property type="term" value="P:tricarboxylic acid cycle"/>
    <property type="evidence" value="ECO:0007669"/>
    <property type="project" value="InterPro"/>
</dbReference>
<proteinExistence type="inferred from homology"/>
<feature type="binding site" description="axial binding residue" evidence="12">
    <location>
        <position position="90"/>
    </location>
    <ligand>
        <name>heme</name>
        <dbReference type="ChEBI" id="CHEBI:30413"/>
        <note>ligand shared with second transmembrane subunit</note>
    </ligand>
    <ligandPart>
        <name>Fe</name>
        <dbReference type="ChEBI" id="CHEBI:18248"/>
    </ligandPart>
</feature>
<evidence type="ECO:0000256" key="3">
    <source>
        <dbReference type="ARBA" id="ARBA00007244"/>
    </source>
</evidence>
<gene>
    <name evidence="14" type="ORF">SAMN05421779_103434</name>
</gene>
<comment type="subunit">
    <text evidence="11">Part of an enzyme complex containing four subunits: a flavoprotein, an iron-sulfur protein, plus two membrane-anchoring proteins, SdhC and SdhD. The complex can form homotrimers.</text>
</comment>
<dbReference type="Proteomes" id="UP000185678">
    <property type="component" value="Unassembled WGS sequence"/>
</dbReference>
<dbReference type="PANTHER" id="PTHR10978">
    <property type="entry name" value="SUCCINATE DEHYDROGENASE CYTOCHROME B560 SUBUNIT"/>
    <property type="match status" value="1"/>
</dbReference>
<dbReference type="PANTHER" id="PTHR10978:SF5">
    <property type="entry name" value="SUCCINATE DEHYDROGENASE CYTOCHROME B560 SUBUNIT, MITOCHONDRIAL"/>
    <property type="match status" value="1"/>
</dbReference>
<keyword evidence="15" id="KW-1185">Reference proteome</keyword>
<evidence type="ECO:0000256" key="9">
    <source>
        <dbReference type="ARBA" id="ARBA00023004"/>
    </source>
</evidence>
<dbReference type="Pfam" id="PF01127">
    <property type="entry name" value="Sdh_cyt"/>
    <property type="match status" value="1"/>
</dbReference>
<evidence type="ECO:0000256" key="1">
    <source>
        <dbReference type="ARBA" id="ARBA00004050"/>
    </source>
</evidence>
<evidence type="ECO:0000256" key="13">
    <source>
        <dbReference type="SAM" id="Phobius"/>
    </source>
</evidence>
<dbReference type="InterPro" id="IPR034804">
    <property type="entry name" value="SQR/QFR_C/D"/>
</dbReference>
<evidence type="ECO:0000313" key="14">
    <source>
        <dbReference type="EMBL" id="SIS75174.1"/>
    </source>
</evidence>
<keyword evidence="6 13" id="KW-0812">Transmembrane</keyword>
<comment type="similarity">
    <text evidence="3">Belongs to the cytochrome b560 family.</text>
</comment>
<evidence type="ECO:0000256" key="5">
    <source>
        <dbReference type="ARBA" id="ARBA00022617"/>
    </source>
</evidence>
<dbReference type="GO" id="GO:0046872">
    <property type="term" value="F:metal ion binding"/>
    <property type="evidence" value="ECO:0007669"/>
    <property type="project" value="UniProtKB-KW"/>
</dbReference>
<dbReference type="Gene3D" id="1.20.1300.10">
    <property type="entry name" value="Fumarate reductase/succinate dehydrogenase, transmembrane subunit"/>
    <property type="match status" value="1"/>
</dbReference>
<keyword evidence="8 13" id="KW-1133">Transmembrane helix</keyword>
<evidence type="ECO:0000313" key="15">
    <source>
        <dbReference type="Proteomes" id="UP000185678"/>
    </source>
</evidence>
<dbReference type="PIRSF" id="PIRSF000178">
    <property type="entry name" value="SDH_cyt_b560"/>
    <property type="match status" value="1"/>
</dbReference>
<protein>
    <recommendedName>
        <fullName evidence="4">Succinate dehydrogenase cytochrome b556 subunit</fullName>
    </recommendedName>
</protein>
<dbReference type="PROSITE" id="PS01001">
    <property type="entry name" value="SDH_CYT_2"/>
    <property type="match status" value="1"/>
</dbReference>
<dbReference type="GO" id="GO:0016020">
    <property type="term" value="C:membrane"/>
    <property type="evidence" value="ECO:0007669"/>
    <property type="project" value="UniProtKB-SubCell"/>
</dbReference>
<accession>A0A1N7LN09</accession>
<dbReference type="CDD" id="cd03499">
    <property type="entry name" value="SQR_TypeC_SdhC"/>
    <property type="match status" value="1"/>
</dbReference>
<reference evidence="14 15" key="1">
    <citation type="submission" date="2017-01" db="EMBL/GenBank/DDBJ databases">
        <authorList>
            <person name="Mah S.A."/>
            <person name="Swanson W.J."/>
            <person name="Moy G.W."/>
            <person name="Vacquier V.D."/>
        </authorList>
    </citation>
    <scope>NUCLEOTIDE SEQUENCE [LARGE SCALE GENOMIC DNA]</scope>
    <source>
        <strain evidence="14 15">DSM 11589</strain>
    </source>
</reference>
<dbReference type="NCBIfam" id="TIGR02970">
    <property type="entry name" value="succ_dehyd_cytB"/>
    <property type="match status" value="1"/>
</dbReference>
<evidence type="ECO:0000256" key="8">
    <source>
        <dbReference type="ARBA" id="ARBA00022989"/>
    </source>
</evidence>
<organism evidence="14 15">
    <name type="scientific">Insolitispirillum peregrinum</name>
    <dbReference type="NCBI Taxonomy" id="80876"/>
    <lineage>
        <taxon>Bacteria</taxon>
        <taxon>Pseudomonadati</taxon>
        <taxon>Pseudomonadota</taxon>
        <taxon>Alphaproteobacteria</taxon>
        <taxon>Rhodospirillales</taxon>
        <taxon>Novispirillaceae</taxon>
        <taxon>Insolitispirillum</taxon>
    </lineage>
</organism>
<evidence type="ECO:0000256" key="4">
    <source>
        <dbReference type="ARBA" id="ARBA00020076"/>
    </source>
</evidence>
<feature type="transmembrane region" description="Helical" evidence="13">
    <location>
        <begin position="116"/>
        <end position="135"/>
    </location>
</feature>
<evidence type="ECO:0000256" key="10">
    <source>
        <dbReference type="ARBA" id="ARBA00023136"/>
    </source>
</evidence>
<sequence length="136" mass="14898">MESCREARAMKSQSRPLSPHLQIYKFTLHMAMSISHRITGVALAVGTIVLMYWLASAAHGKEAYETAASVIGSWFGYLLIFGWSAALFYHLCNGIRHLFWDAGQGFEIEQIKKSGIVVLGAAAALTVLAWILGLAI</sequence>
<dbReference type="STRING" id="80876.SAMN05421779_103434"/>
<feature type="transmembrane region" description="Helical" evidence="13">
    <location>
        <begin position="34"/>
        <end position="54"/>
    </location>
</feature>
<name>A0A1N7LN09_9PROT</name>
<evidence type="ECO:0000256" key="6">
    <source>
        <dbReference type="ARBA" id="ARBA00022692"/>
    </source>
</evidence>